<gene>
    <name evidence="1" type="primary">59</name>
    <name evidence="1" type="ORF">SEA_PHRAPPUCCINO_59</name>
</gene>
<evidence type="ECO:0000313" key="2">
    <source>
        <dbReference type="Proteomes" id="UP000316777"/>
    </source>
</evidence>
<keyword evidence="2" id="KW-1185">Reference proteome</keyword>
<name>A0A514DDQ3_9CAUD</name>
<dbReference type="GeneID" id="64766980"/>
<evidence type="ECO:0000313" key="1">
    <source>
        <dbReference type="EMBL" id="QDH91734.1"/>
    </source>
</evidence>
<dbReference type="RefSeq" id="YP_010059748.1">
    <property type="nucleotide sequence ID" value="NC_054727.1"/>
</dbReference>
<dbReference type="EMBL" id="MK937592">
    <property type="protein sequence ID" value="QDH91734.1"/>
    <property type="molecule type" value="Genomic_DNA"/>
</dbReference>
<reference evidence="1 2" key="1">
    <citation type="submission" date="2019-05" db="EMBL/GenBank/DDBJ databases">
        <authorList>
            <person name="Pope W.H."/>
            <person name="Garlena R.A."/>
            <person name="Russell D.A."/>
            <person name="Jacobs-Sera D."/>
            <person name="Hatfull G.F."/>
        </authorList>
    </citation>
    <scope>NUCLEOTIDE SEQUENCE [LARGE SCALE GENOMIC DNA]</scope>
</reference>
<dbReference type="Proteomes" id="UP000316777">
    <property type="component" value="Segment"/>
</dbReference>
<dbReference type="KEGG" id="vg:64766980"/>
<protein>
    <submittedName>
        <fullName evidence="1">Uncharacterized protein</fullName>
    </submittedName>
</protein>
<sequence length="68" mass="7559">MHSYLVTMLDRMTGSECRVVVQAECPHDMQEFVDRLAREGKLPISSPVVVDIDDRAAAHVPLVNPAKL</sequence>
<organism evidence="1 2">
    <name type="scientific">Mycobacterium phage Phrappuccino</name>
    <dbReference type="NCBI Taxonomy" id="2591223"/>
    <lineage>
        <taxon>Viruses</taxon>
        <taxon>Duplodnaviria</taxon>
        <taxon>Heunggongvirae</taxon>
        <taxon>Uroviricota</taxon>
        <taxon>Caudoviricetes</taxon>
        <taxon>Phrappuccinovirus</taxon>
        <taxon>Phrappuccinovirus phrappuccino</taxon>
        <taxon>Phreappuccinovirus Phrappuccino</taxon>
    </lineage>
</organism>
<accession>A0A514DDQ3</accession>
<proteinExistence type="predicted"/>